<evidence type="ECO:0000259" key="6">
    <source>
        <dbReference type="Pfam" id="PF00535"/>
    </source>
</evidence>
<name>A0A2M7XI40_9BACT</name>
<evidence type="ECO:0000256" key="1">
    <source>
        <dbReference type="ARBA" id="ARBA00004236"/>
    </source>
</evidence>
<dbReference type="SUPFAM" id="SSF53448">
    <property type="entry name" value="Nucleotide-diphospho-sugar transferases"/>
    <property type="match status" value="1"/>
</dbReference>
<comment type="caution">
    <text evidence="7">The sequence shown here is derived from an EMBL/GenBank/DDBJ whole genome shotgun (WGS) entry which is preliminary data.</text>
</comment>
<evidence type="ECO:0000256" key="3">
    <source>
        <dbReference type="ARBA" id="ARBA00022676"/>
    </source>
</evidence>
<evidence type="ECO:0000256" key="5">
    <source>
        <dbReference type="ARBA" id="ARBA00023136"/>
    </source>
</evidence>
<dbReference type="Proteomes" id="UP000229749">
    <property type="component" value="Unassembled WGS sequence"/>
</dbReference>
<evidence type="ECO:0000313" key="8">
    <source>
        <dbReference type="Proteomes" id="UP000229749"/>
    </source>
</evidence>
<dbReference type="EMBL" id="PFWS01000013">
    <property type="protein sequence ID" value="PJA47528.1"/>
    <property type="molecule type" value="Genomic_DNA"/>
</dbReference>
<keyword evidence="5" id="KW-0472">Membrane</keyword>
<dbReference type="InterPro" id="IPR029044">
    <property type="entry name" value="Nucleotide-diphossugar_trans"/>
</dbReference>
<dbReference type="InterPro" id="IPR001173">
    <property type="entry name" value="Glyco_trans_2-like"/>
</dbReference>
<accession>A0A2M7XI40</accession>
<dbReference type="PANTHER" id="PTHR43646:SF2">
    <property type="entry name" value="GLYCOSYLTRANSFERASE 2-LIKE DOMAIN-CONTAINING PROTEIN"/>
    <property type="match status" value="1"/>
</dbReference>
<evidence type="ECO:0000256" key="4">
    <source>
        <dbReference type="ARBA" id="ARBA00022679"/>
    </source>
</evidence>
<evidence type="ECO:0000256" key="2">
    <source>
        <dbReference type="ARBA" id="ARBA00022475"/>
    </source>
</evidence>
<organism evidence="7 8">
    <name type="scientific">Candidatus Uhrbacteria bacterium CG_4_9_14_3_um_filter_36_7</name>
    <dbReference type="NCBI Taxonomy" id="1975033"/>
    <lineage>
        <taxon>Bacteria</taxon>
        <taxon>Candidatus Uhriibacteriota</taxon>
    </lineage>
</organism>
<dbReference type="Gene3D" id="3.90.550.10">
    <property type="entry name" value="Spore Coat Polysaccharide Biosynthesis Protein SpsA, Chain A"/>
    <property type="match status" value="1"/>
</dbReference>
<dbReference type="PANTHER" id="PTHR43646">
    <property type="entry name" value="GLYCOSYLTRANSFERASE"/>
    <property type="match status" value="1"/>
</dbReference>
<reference evidence="8" key="1">
    <citation type="submission" date="2017-09" db="EMBL/GenBank/DDBJ databases">
        <title>Depth-based differentiation of microbial function through sediment-hosted aquifers and enrichment of novel symbionts in the deep terrestrial subsurface.</title>
        <authorList>
            <person name="Probst A.J."/>
            <person name="Ladd B."/>
            <person name="Jarett J.K."/>
            <person name="Geller-Mcgrath D.E."/>
            <person name="Sieber C.M.K."/>
            <person name="Emerson J.B."/>
            <person name="Anantharaman K."/>
            <person name="Thomas B.C."/>
            <person name="Malmstrom R."/>
            <person name="Stieglmeier M."/>
            <person name="Klingl A."/>
            <person name="Woyke T."/>
            <person name="Ryan C.M."/>
            <person name="Banfield J.F."/>
        </authorList>
    </citation>
    <scope>NUCLEOTIDE SEQUENCE [LARGE SCALE GENOMIC DNA]</scope>
</reference>
<gene>
    <name evidence="7" type="ORF">CO172_00885</name>
</gene>
<dbReference type="AlphaFoldDB" id="A0A2M7XI40"/>
<proteinExistence type="predicted"/>
<evidence type="ECO:0000313" key="7">
    <source>
        <dbReference type="EMBL" id="PJA47528.1"/>
    </source>
</evidence>
<comment type="subcellular location">
    <subcellularLocation>
        <location evidence="1">Cell membrane</location>
    </subcellularLocation>
</comment>
<dbReference type="GO" id="GO:0005886">
    <property type="term" value="C:plasma membrane"/>
    <property type="evidence" value="ECO:0007669"/>
    <property type="project" value="UniProtKB-SubCell"/>
</dbReference>
<feature type="domain" description="Glycosyltransferase 2-like" evidence="6">
    <location>
        <begin position="45"/>
        <end position="158"/>
    </location>
</feature>
<sequence length="280" mass="32829">MFCYSHDRKKEIIECINRCLYCHVCFSKQKYVKLNKQFILFCMFSIVIPTKNEEYYLPFLLKSLKKQTLKPKQIIVADAFSSDRTREIAQSFGCEVVDGGLPGSGRNRGASCANQPWIIFLDADVEFEDPTFLERAYSQLQTRDLDLATCSIRPISNRRIDHFFHTCYNVYTRACQPFMVHAPGLCIFIKRQLHEQINGFDETIIFCEDHEYAKRASKIGRFGFLSKDLHVPVSIRRLKRDGYIHIAGKYFLSELHLLFLGPIRDNKFKYDLDYKKDERV</sequence>
<keyword evidence="4 7" id="KW-0808">Transferase</keyword>
<keyword evidence="3" id="KW-0328">Glycosyltransferase</keyword>
<dbReference type="Pfam" id="PF00535">
    <property type="entry name" value="Glycos_transf_2"/>
    <property type="match status" value="1"/>
</dbReference>
<dbReference type="GO" id="GO:0016757">
    <property type="term" value="F:glycosyltransferase activity"/>
    <property type="evidence" value="ECO:0007669"/>
    <property type="project" value="UniProtKB-KW"/>
</dbReference>
<keyword evidence="2" id="KW-1003">Cell membrane</keyword>
<protein>
    <submittedName>
        <fullName evidence="7">Glycosyl transferase family 2</fullName>
    </submittedName>
</protein>